<name>A0ABQ5SGY0_9CHLO</name>
<comment type="caution">
    <text evidence="4">The sequence shown here is derived from an EMBL/GenBank/DDBJ whole genome shotgun (WGS) entry which is preliminary data.</text>
</comment>
<feature type="region of interest" description="Disordered" evidence="2">
    <location>
        <begin position="775"/>
        <end position="837"/>
    </location>
</feature>
<evidence type="ECO:0000256" key="2">
    <source>
        <dbReference type="SAM" id="MobiDB-lite"/>
    </source>
</evidence>
<sequence length="837" mass="86725">MIHCPNLLPRPAGPHLAPINALCAVTRLTRSTATRLPLGAALPLVTTTARDGPLTLCRPHTTVCTNASASADMETAYDGLEHDDGDDEEFIPPPLPTSALELLSEVLTGIAALSMDDSTSGASTFNNAPSSKSLGAYRPLRFCVNCCRPLPASGTMCGGCGHDPCRDVEVLGDPNAWVQAYAEQLQRQQQQQQGRRRPEHHQVHVSSCAAAVPVTTATSPVACGPVMHSNDVLLAADPRTLLHRSSLPPYPGRPERLQAIMSRLHSRGLMERCHLLTCRPATDSELLRVHSPQLVAAVRNMDGTHHHDGSCSCSCGGDRGGNSSSRIATSSAGAEATADGSASGPAHDVGVAAGIAASARPLCADTLYNAHTCTAALLAAGAAADIGVALATGEVRAALAVMRPPGAQAGVDVARGGCYLNNVAVAAAAALASGLQRVMIVDWDVHHGRGTQEIFSEDPRVMVVSMHRYDSEIYPGSGSVEEVGERQGEGFTLNLAFARGGTSGAAAGAPGNGGLVDGDLLSAALHVVMPVAYQFRPQLVLVAAGFGALRGDPIGGCSCSPAVFAHLTHMLAGLAPRGLGLLLEGGYNLAATSQAVEGCLQVLLGEAPPPLPGPWGTTSEGWVAIMNAMQVHSHFWSALHPLSFHGWTSAIANQQRQLQQQEEQDEQERLLALQQQREEEEEEQAEALGAHYYGIQHGAAGGPSGGGGWAGLRDDDRCPEDEVLDDDGGSDDGLSPEVLAHVAAALQRTREGWALEHGGRGGDEDLAAAMEAAELEDPRDIDPTELLDAFLGMGSSTSRQEESNSISSNGGGDGGSSSTGASTAAAAALEVHGEGSQ</sequence>
<keyword evidence="1" id="KW-0175">Coiled coil</keyword>
<dbReference type="InterPro" id="IPR037138">
    <property type="entry name" value="His_deacetylse_dom_sf"/>
</dbReference>
<dbReference type="PANTHER" id="PTHR10625:SF25">
    <property type="entry name" value="HISTONE DEACETYLASE 18-RELATED"/>
    <property type="match status" value="1"/>
</dbReference>
<evidence type="ECO:0000256" key="1">
    <source>
        <dbReference type="SAM" id="Coils"/>
    </source>
</evidence>
<dbReference type="PRINTS" id="PR01270">
    <property type="entry name" value="HDASUPER"/>
</dbReference>
<dbReference type="InterPro" id="IPR000286">
    <property type="entry name" value="HDACs"/>
</dbReference>
<proteinExistence type="predicted"/>
<evidence type="ECO:0000313" key="4">
    <source>
        <dbReference type="EMBL" id="GLI68708.1"/>
    </source>
</evidence>
<feature type="domain" description="Histone deacetylase" evidence="3">
    <location>
        <begin position="251"/>
        <end position="602"/>
    </location>
</feature>
<dbReference type="InterPro" id="IPR023801">
    <property type="entry name" value="His_deacetylse_dom"/>
</dbReference>
<accession>A0ABQ5SGY0</accession>
<dbReference type="Gene3D" id="3.40.800.20">
    <property type="entry name" value="Histone deacetylase domain"/>
    <property type="match status" value="1"/>
</dbReference>
<feature type="region of interest" description="Disordered" evidence="2">
    <location>
        <begin position="703"/>
        <end position="734"/>
    </location>
</feature>
<evidence type="ECO:0000313" key="5">
    <source>
        <dbReference type="Proteomes" id="UP001165090"/>
    </source>
</evidence>
<feature type="compositionally biased region" description="Low complexity" evidence="2">
    <location>
        <begin position="818"/>
        <end position="828"/>
    </location>
</feature>
<dbReference type="Proteomes" id="UP001165090">
    <property type="component" value="Unassembled WGS sequence"/>
</dbReference>
<keyword evidence="5" id="KW-1185">Reference proteome</keyword>
<dbReference type="EMBL" id="BSDZ01000080">
    <property type="protein sequence ID" value="GLI68708.1"/>
    <property type="molecule type" value="Genomic_DNA"/>
</dbReference>
<dbReference type="SUPFAM" id="SSF52768">
    <property type="entry name" value="Arginase/deacetylase"/>
    <property type="match status" value="1"/>
</dbReference>
<dbReference type="Pfam" id="PF00850">
    <property type="entry name" value="Hist_deacetyl"/>
    <property type="match status" value="1"/>
</dbReference>
<organism evidence="4 5">
    <name type="scientific">Volvox africanus</name>
    <dbReference type="NCBI Taxonomy" id="51714"/>
    <lineage>
        <taxon>Eukaryota</taxon>
        <taxon>Viridiplantae</taxon>
        <taxon>Chlorophyta</taxon>
        <taxon>core chlorophytes</taxon>
        <taxon>Chlorophyceae</taxon>
        <taxon>CS clade</taxon>
        <taxon>Chlamydomonadales</taxon>
        <taxon>Volvocaceae</taxon>
        <taxon>Volvox</taxon>
    </lineage>
</organism>
<evidence type="ECO:0000259" key="3">
    <source>
        <dbReference type="Pfam" id="PF00850"/>
    </source>
</evidence>
<dbReference type="InterPro" id="IPR023696">
    <property type="entry name" value="Ureohydrolase_dom_sf"/>
</dbReference>
<protein>
    <recommendedName>
        <fullName evidence="3">Histone deacetylase domain-containing protein</fullName>
    </recommendedName>
</protein>
<feature type="coiled-coil region" evidence="1">
    <location>
        <begin position="651"/>
        <end position="690"/>
    </location>
</feature>
<feature type="compositionally biased region" description="Acidic residues" evidence="2">
    <location>
        <begin position="717"/>
        <end position="730"/>
    </location>
</feature>
<gene>
    <name evidence="4" type="ORF">VaNZ11_013190</name>
</gene>
<reference evidence="4 5" key="1">
    <citation type="journal article" date="2023" name="IScience">
        <title>Expanded male sex-determining region conserved during the evolution of homothallism in the green alga Volvox.</title>
        <authorList>
            <person name="Yamamoto K."/>
            <person name="Matsuzaki R."/>
            <person name="Mahakham W."/>
            <person name="Heman W."/>
            <person name="Sekimoto H."/>
            <person name="Kawachi M."/>
            <person name="Minakuchi Y."/>
            <person name="Toyoda A."/>
            <person name="Nozaki H."/>
        </authorList>
    </citation>
    <scope>NUCLEOTIDE SEQUENCE [LARGE SCALE GENOMIC DNA]</scope>
    <source>
        <strain evidence="4 5">NIES-4468</strain>
    </source>
</reference>
<dbReference type="PANTHER" id="PTHR10625">
    <property type="entry name" value="HISTONE DEACETYLASE HDAC1-RELATED"/>
    <property type="match status" value="1"/>
</dbReference>
<feature type="region of interest" description="Disordered" evidence="2">
    <location>
        <begin position="324"/>
        <end position="343"/>
    </location>
</feature>